<name>A0AAE0NR41_9PEZI</name>
<accession>A0AAE0NR41</accession>
<dbReference type="InterPro" id="IPR043132">
    <property type="entry name" value="BCAT-like_C"/>
</dbReference>
<evidence type="ECO:0000256" key="2">
    <source>
        <dbReference type="ARBA" id="ARBA00009320"/>
    </source>
</evidence>
<keyword evidence="3" id="KW-0663">Pyridoxal phosphate</keyword>
<dbReference type="GO" id="GO:0004084">
    <property type="term" value="F:branched-chain-amino-acid transaminase activity"/>
    <property type="evidence" value="ECO:0007669"/>
    <property type="project" value="InterPro"/>
</dbReference>
<dbReference type="EMBL" id="JAULSW010000004">
    <property type="protein sequence ID" value="KAK3386146.1"/>
    <property type="molecule type" value="Genomic_DNA"/>
</dbReference>
<evidence type="ECO:0000313" key="5">
    <source>
        <dbReference type="Proteomes" id="UP001285441"/>
    </source>
</evidence>
<proteinExistence type="inferred from homology"/>
<dbReference type="Gene3D" id="3.20.10.10">
    <property type="entry name" value="D-amino Acid Aminotransferase, subunit A, domain 2"/>
    <property type="match status" value="1"/>
</dbReference>
<organism evidence="4 5">
    <name type="scientific">Podospora didyma</name>
    <dbReference type="NCBI Taxonomy" id="330526"/>
    <lineage>
        <taxon>Eukaryota</taxon>
        <taxon>Fungi</taxon>
        <taxon>Dikarya</taxon>
        <taxon>Ascomycota</taxon>
        <taxon>Pezizomycotina</taxon>
        <taxon>Sordariomycetes</taxon>
        <taxon>Sordariomycetidae</taxon>
        <taxon>Sordariales</taxon>
        <taxon>Podosporaceae</taxon>
        <taxon>Podospora</taxon>
    </lineage>
</organism>
<dbReference type="PANTHER" id="PTHR42825:SF2">
    <property type="entry name" value="BRANCHED-CHAIN-AMINO-ACID AMINOTRANSFERASE 3, CHLOROPLASTIC-RELATED"/>
    <property type="match status" value="1"/>
</dbReference>
<dbReference type="PANTHER" id="PTHR42825">
    <property type="entry name" value="AMINO ACID AMINOTRANSFERASE"/>
    <property type="match status" value="1"/>
</dbReference>
<evidence type="ECO:0000313" key="4">
    <source>
        <dbReference type="EMBL" id="KAK3386146.1"/>
    </source>
</evidence>
<keyword evidence="4" id="KW-0032">Aminotransferase</keyword>
<evidence type="ECO:0000256" key="3">
    <source>
        <dbReference type="ARBA" id="ARBA00022898"/>
    </source>
</evidence>
<dbReference type="GO" id="GO:0009081">
    <property type="term" value="P:branched-chain amino acid metabolic process"/>
    <property type="evidence" value="ECO:0007669"/>
    <property type="project" value="InterPro"/>
</dbReference>
<comment type="cofactor">
    <cofactor evidence="1">
        <name>pyridoxal 5'-phosphate</name>
        <dbReference type="ChEBI" id="CHEBI:597326"/>
    </cofactor>
</comment>
<dbReference type="InterPro" id="IPR001544">
    <property type="entry name" value="Aminotrans_IV"/>
</dbReference>
<evidence type="ECO:0000256" key="1">
    <source>
        <dbReference type="ARBA" id="ARBA00001933"/>
    </source>
</evidence>
<dbReference type="Pfam" id="PF01063">
    <property type="entry name" value="Aminotran_4"/>
    <property type="match status" value="1"/>
</dbReference>
<gene>
    <name evidence="4" type="ORF">B0H63DRAFT_560586</name>
</gene>
<reference evidence="4" key="2">
    <citation type="submission" date="2023-06" db="EMBL/GenBank/DDBJ databases">
        <authorList>
            <consortium name="Lawrence Berkeley National Laboratory"/>
            <person name="Haridas S."/>
            <person name="Hensen N."/>
            <person name="Bonometti L."/>
            <person name="Westerberg I."/>
            <person name="Brannstrom I.O."/>
            <person name="Guillou S."/>
            <person name="Cros-Aarteil S."/>
            <person name="Calhoun S."/>
            <person name="Kuo A."/>
            <person name="Mondo S."/>
            <person name="Pangilinan J."/>
            <person name="Riley R."/>
            <person name="LaButti K."/>
            <person name="Andreopoulos B."/>
            <person name="Lipzen A."/>
            <person name="Chen C."/>
            <person name="Yanf M."/>
            <person name="Daum C."/>
            <person name="Ng V."/>
            <person name="Clum A."/>
            <person name="Steindorff A."/>
            <person name="Ohm R."/>
            <person name="Martin F."/>
            <person name="Silar P."/>
            <person name="Natvig D."/>
            <person name="Lalanne C."/>
            <person name="Gautier V."/>
            <person name="Ament-velasquez S.L."/>
            <person name="Kruys A."/>
            <person name="Hutchinson M.I."/>
            <person name="Powell A.J."/>
            <person name="Barry K."/>
            <person name="Miller A.N."/>
            <person name="Grigoriev I.V."/>
            <person name="Debuchy R."/>
            <person name="Gladieux P."/>
            <person name="Thoren M.H."/>
            <person name="Johannesson H."/>
        </authorList>
    </citation>
    <scope>NUCLEOTIDE SEQUENCE</scope>
    <source>
        <strain evidence="4">CBS 232.78</strain>
    </source>
</reference>
<dbReference type="InterPro" id="IPR036038">
    <property type="entry name" value="Aminotransferase-like"/>
</dbReference>
<sequence length="326" mass="35691">MATATASSFKTKDYLSPVGQFPENVPNVVIHFLRFHPVAIYPPDSPFASLEPISGRDAFYKRYAPAGTAAAREVGIAPSESRFFSASVTSLLLHSDVPWDIVTARKFASFGDYTKYQASKQYQENSVPNRDAALKDWSLRQPPSSNTRGNYAGVFRHAGSAQAEGFGITLHLDSVRHEYVDEFSLCGFLGVIRSSPDDEDNVTLVVPESPCAIDSLTSDSVQQIARSWGWKVVKRLVPYTELPAFSEVLGAGTAMGLVPIRSITRRLGGGRGRLPVGHPRVVTTEDESEEAVVYIADQQKDGGPAFRRLMEKFKAIQLGKGEDEFG</sequence>
<comment type="caution">
    <text evidence="4">The sequence shown here is derived from an EMBL/GenBank/DDBJ whole genome shotgun (WGS) entry which is preliminary data.</text>
</comment>
<dbReference type="InterPro" id="IPR005786">
    <property type="entry name" value="B_amino_transII"/>
</dbReference>
<keyword evidence="5" id="KW-1185">Reference proteome</keyword>
<reference evidence="4" key="1">
    <citation type="journal article" date="2023" name="Mol. Phylogenet. Evol.">
        <title>Genome-scale phylogeny and comparative genomics of the fungal order Sordariales.</title>
        <authorList>
            <person name="Hensen N."/>
            <person name="Bonometti L."/>
            <person name="Westerberg I."/>
            <person name="Brannstrom I.O."/>
            <person name="Guillou S."/>
            <person name="Cros-Aarteil S."/>
            <person name="Calhoun S."/>
            <person name="Haridas S."/>
            <person name="Kuo A."/>
            <person name="Mondo S."/>
            <person name="Pangilinan J."/>
            <person name="Riley R."/>
            <person name="LaButti K."/>
            <person name="Andreopoulos B."/>
            <person name="Lipzen A."/>
            <person name="Chen C."/>
            <person name="Yan M."/>
            <person name="Daum C."/>
            <person name="Ng V."/>
            <person name="Clum A."/>
            <person name="Steindorff A."/>
            <person name="Ohm R.A."/>
            <person name="Martin F."/>
            <person name="Silar P."/>
            <person name="Natvig D.O."/>
            <person name="Lalanne C."/>
            <person name="Gautier V."/>
            <person name="Ament-Velasquez S.L."/>
            <person name="Kruys A."/>
            <person name="Hutchinson M.I."/>
            <person name="Powell A.J."/>
            <person name="Barry K."/>
            <person name="Miller A.N."/>
            <person name="Grigoriev I.V."/>
            <person name="Debuchy R."/>
            <person name="Gladieux P."/>
            <person name="Hiltunen Thoren M."/>
            <person name="Johannesson H."/>
        </authorList>
    </citation>
    <scope>NUCLEOTIDE SEQUENCE</scope>
    <source>
        <strain evidence="4">CBS 232.78</strain>
    </source>
</reference>
<protein>
    <submittedName>
        <fullName evidence="4">Aminotransferase</fullName>
    </submittedName>
</protein>
<dbReference type="SUPFAM" id="SSF56752">
    <property type="entry name" value="D-aminoacid aminotransferase-like PLP-dependent enzymes"/>
    <property type="match status" value="1"/>
</dbReference>
<dbReference type="Proteomes" id="UP001285441">
    <property type="component" value="Unassembled WGS sequence"/>
</dbReference>
<dbReference type="AlphaFoldDB" id="A0AAE0NR41"/>
<keyword evidence="4" id="KW-0808">Transferase</keyword>
<dbReference type="Gene3D" id="3.30.70.100">
    <property type="match status" value="1"/>
</dbReference>
<comment type="similarity">
    <text evidence="2">Belongs to the class-IV pyridoxal-phosphate-dependent aminotransferase family.</text>
</comment>